<dbReference type="AlphaFoldDB" id="A0A3S8S9N0"/>
<name>A0A3S8S9N0_LACHE</name>
<accession>A0A3S8S9N0</accession>
<dbReference type="EMBL" id="CP019581">
    <property type="protein sequence ID" value="AZK90578.1"/>
    <property type="molecule type" value="Genomic_DNA"/>
</dbReference>
<dbReference type="SUPFAM" id="SSF51182">
    <property type="entry name" value="RmlC-like cupins"/>
    <property type="match status" value="1"/>
</dbReference>
<proteinExistence type="predicted"/>
<protein>
    <recommendedName>
        <fullName evidence="3">Sir2 silent information regulator family NAD-dependent deacetylase</fullName>
    </recommendedName>
</protein>
<dbReference type="Proteomes" id="UP000267945">
    <property type="component" value="Chromosome"/>
</dbReference>
<dbReference type="RefSeq" id="WP_014918731.1">
    <property type="nucleotide sequence ID" value="NZ_CP019581.1"/>
</dbReference>
<evidence type="ECO:0000313" key="1">
    <source>
        <dbReference type="EMBL" id="AZK90578.1"/>
    </source>
</evidence>
<reference evidence="1 2" key="1">
    <citation type="submission" date="2017-02" db="EMBL/GenBank/DDBJ databases">
        <title>Complete genome sequence of Lactobacillus helveticus.</title>
        <authorList>
            <person name="Kim J.F."/>
            <person name="Chung Y."/>
            <person name="Kwak M."/>
        </authorList>
    </citation>
    <scope>NUCLEOTIDE SEQUENCE [LARGE SCALE GENOMIC DNA]</scope>
    <source>
        <strain evidence="1 2">LH5</strain>
    </source>
</reference>
<gene>
    <name evidence="1" type="ORF">LH5_00317</name>
</gene>
<sequence>MILSQIAEKSIGYSSSINAAFKELLTGKSYGAETQGPAAPEAKPQLTHEQKAKQDKIMQQFYPNYMVDSGIRPGSHPMYLTIDKDHPSLLHTVQYGQSWMYSIGDAAIVHCFTQNGQYYKVRLGLDKNKDEVHGFYADPGTFIAIETAENNGVGFSQISTELPDGNDGAIYVPRKDKLLQLFPAQRDINEIGVTVIRLFAIGISYSVSISCATFTKSRALVVILS</sequence>
<organism evidence="1 2">
    <name type="scientific">Lactobacillus helveticus</name>
    <name type="common">Lactobacillus suntoryeus</name>
    <dbReference type="NCBI Taxonomy" id="1587"/>
    <lineage>
        <taxon>Bacteria</taxon>
        <taxon>Bacillati</taxon>
        <taxon>Bacillota</taxon>
        <taxon>Bacilli</taxon>
        <taxon>Lactobacillales</taxon>
        <taxon>Lactobacillaceae</taxon>
        <taxon>Lactobacillus</taxon>
    </lineage>
</organism>
<dbReference type="GeneID" id="99756496"/>
<dbReference type="InterPro" id="IPR014710">
    <property type="entry name" value="RmlC-like_jellyroll"/>
</dbReference>
<evidence type="ECO:0008006" key="3">
    <source>
        <dbReference type="Google" id="ProtNLM"/>
    </source>
</evidence>
<dbReference type="Gene3D" id="2.60.120.10">
    <property type="entry name" value="Jelly Rolls"/>
    <property type="match status" value="1"/>
</dbReference>
<evidence type="ECO:0000313" key="2">
    <source>
        <dbReference type="Proteomes" id="UP000267945"/>
    </source>
</evidence>
<dbReference type="InterPro" id="IPR011051">
    <property type="entry name" value="RmlC_Cupin_sf"/>
</dbReference>